<dbReference type="GO" id="GO:0008270">
    <property type="term" value="F:zinc ion binding"/>
    <property type="evidence" value="ECO:0007669"/>
    <property type="project" value="UniProtKB-KW"/>
</dbReference>
<keyword evidence="1" id="KW-0479">Metal-binding</keyword>
<dbReference type="Proteomes" id="UP000799423">
    <property type="component" value="Unassembled WGS sequence"/>
</dbReference>
<dbReference type="InterPro" id="IPR036236">
    <property type="entry name" value="Znf_C2H2_sf"/>
</dbReference>
<dbReference type="PROSITE" id="PS50157">
    <property type="entry name" value="ZINC_FINGER_C2H2_2"/>
    <property type="match status" value="1"/>
</dbReference>
<evidence type="ECO:0000259" key="3">
    <source>
        <dbReference type="PROSITE" id="PS50157"/>
    </source>
</evidence>
<feature type="domain" description="C2H2-type" evidence="3">
    <location>
        <begin position="330"/>
        <end position="373"/>
    </location>
</feature>
<feature type="region of interest" description="Disordered" evidence="2">
    <location>
        <begin position="243"/>
        <end position="288"/>
    </location>
</feature>
<dbReference type="AlphaFoldDB" id="A0A6A7ARK7"/>
<proteinExistence type="predicted"/>
<gene>
    <name evidence="4" type="ORF">T440DRAFT_482970</name>
</gene>
<dbReference type="InterPro" id="IPR013087">
    <property type="entry name" value="Znf_C2H2_type"/>
</dbReference>
<dbReference type="SUPFAM" id="SSF57667">
    <property type="entry name" value="beta-beta-alpha zinc fingers"/>
    <property type="match status" value="1"/>
</dbReference>
<dbReference type="OrthoDB" id="10018191at2759"/>
<protein>
    <recommendedName>
        <fullName evidence="3">C2H2-type domain-containing protein</fullName>
    </recommendedName>
</protein>
<evidence type="ECO:0000313" key="5">
    <source>
        <dbReference type="Proteomes" id="UP000799423"/>
    </source>
</evidence>
<evidence type="ECO:0000313" key="4">
    <source>
        <dbReference type="EMBL" id="KAF2845940.1"/>
    </source>
</evidence>
<keyword evidence="1" id="KW-0863">Zinc-finger</keyword>
<dbReference type="Gene3D" id="3.30.160.60">
    <property type="entry name" value="Classic Zinc Finger"/>
    <property type="match status" value="1"/>
</dbReference>
<dbReference type="EMBL" id="MU006340">
    <property type="protein sequence ID" value="KAF2845940.1"/>
    <property type="molecule type" value="Genomic_DNA"/>
</dbReference>
<evidence type="ECO:0000256" key="2">
    <source>
        <dbReference type="SAM" id="MobiDB-lite"/>
    </source>
</evidence>
<feature type="region of interest" description="Disordered" evidence="2">
    <location>
        <begin position="1"/>
        <end position="36"/>
    </location>
</feature>
<feature type="compositionally biased region" description="Basic and acidic residues" evidence="2">
    <location>
        <begin position="251"/>
        <end position="271"/>
    </location>
</feature>
<name>A0A6A7ARK7_9PLEO</name>
<keyword evidence="1" id="KW-0862">Zinc</keyword>
<feature type="compositionally biased region" description="Basic residues" evidence="2">
    <location>
        <begin position="275"/>
        <end position="288"/>
    </location>
</feature>
<accession>A0A6A7ARK7</accession>
<keyword evidence="5" id="KW-1185">Reference proteome</keyword>
<evidence type="ECO:0000256" key="1">
    <source>
        <dbReference type="PROSITE-ProRule" id="PRU00042"/>
    </source>
</evidence>
<reference evidence="4" key="1">
    <citation type="submission" date="2020-01" db="EMBL/GenBank/DDBJ databases">
        <authorList>
            <consortium name="DOE Joint Genome Institute"/>
            <person name="Haridas S."/>
            <person name="Albert R."/>
            <person name="Binder M."/>
            <person name="Bloem J."/>
            <person name="Labutti K."/>
            <person name="Salamov A."/>
            <person name="Andreopoulos B."/>
            <person name="Baker S.E."/>
            <person name="Barry K."/>
            <person name="Bills G."/>
            <person name="Bluhm B.H."/>
            <person name="Cannon C."/>
            <person name="Castanera R."/>
            <person name="Culley D.E."/>
            <person name="Daum C."/>
            <person name="Ezra D."/>
            <person name="Gonzalez J.B."/>
            <person name="Henrissat B."/>
            <person name="Kuo A."/>
            <person name="Liang C."/>
            <person name="Lipzen A."/>
            <person name="Lutzoni F."/>
            <person name="Magnuson J."/>
            <person name="Mondo S."/>
            <person name="Nolan M."/>
            <person name="Ohm R."/>
            <person name="Pangilinan J."/>
            <person name="Park H.-J."/>
            <person name="Ramirez L."/>
            <person name="Alfaro M."/>
            <person name="Sun H."/>
            <person name="Tritt A."/>
            <person name="Yoshinaga Y."/>
            <person name="Zwiers L.-H."/>
            <person name="Turgeon B.G."/>
            <person name="Goodwin S.B."/>
            <person name="Spatafora J.W."/>
            <person name="Crous P.W."/>
            <person name="Grigoriev I.V."/>
        </authorList>
    </citation>
    <scope>NUCLEOTIDE SEQUENCE</scope>
    <source>
        <strain evidence="4">IPT5</strain>
    </source>
</reference>
<organism evidence="4 5">
    <name type="scientific">Plenodomus tracheiphilus IPT5</name>
    <dbReference type="NCBI Taxonomy" id="1408161"/>
    <lineage>
        <taxon>Eukaryota</taxon>
        <taxon>Fungi</taxon>
        <taxon>Dikarya</taxon>
        <taxon>Ascomycota</taxon>
        <taxon>Pezizomycotina</taxon>
        <taxon>Dothideomycetes</taxon>
        <taxon>Pleosporomycetidae</taxon>
        <taxon>Pleosporales</taxon>
        <taxon>Pleosporineae</taxon>
        <taxon>Leptosphaeriaceae</taxon>
        <taxon>Plenodomus</taxon>
    </lineage>
</organism>
<dbReference type="PROSITE" id="PS00028">
    <property type="entry name" value="ZINC_FINGER_C2H2_1"/>
    <property type="match status" value="1"/>
</dbReference>
<sequence length="579" mass="66171">MYARGGSKEAYQLSPAVHAAERRLTPHSPYNVEARRNSDVSALSLSSSFSTYSSDFSVPPTPICARSPLTTESFDASSFDLGHAQSLNRLPIDFQQKPSGFDDSWASFEASCHMGQTLPMRNFETFASHGNYLQSPGPTYVGLETASAVPWCTPTPGTSYATYDNHMSMEGLDVDPTASMHSMWNMPLQHMQGVPASTTIVPHEALIEGEYVRVDTPDIVMEPYDDMDVPLPPSPEQVIFKHESSPGCIKSENEPSEDGRRLKRSIRETRTGGKSIKREKRHGKVTKAKGKDKPFISKLWDGEIKYDRKFLQDPESGKFRYADEEPRQKFQCKYPFDDDDESIPTNHPDICGKLFQRTEHRQRHRKTHSANKDFPCLLCEKNFNRNDNCWAHGFTHVHRPGKKDGRNKKFSLRQVISVLTDPKHIDKLLNDWKKEVGRDYIPEEDEDDNEEFMDHVRTWNPDRSFRYRAEDAIEKIRAHRMHSISMQFFMYSSLPAICLLMYGPPPMTSFTYVHPIGMACMNTVVKLSHVATQPQCDAITTKSMFTTFGRGYSQRESQQSLHERQPLISLGYERLYDIL</sequence>